<dbReference type="STRING" id="489703.SAMN04488038_110143"/>
<dbReference type="EMBL" id="FOFS01000010">
    <property type="protein sequence ID" value="SEQ76986.1"/>
    <property type="molecule type" value="Genomic_DNA"/>
</dbReference>
<comment type="similarity">
    <text evidence="1">Belongs to the 'GDXG' lipolytic enzyme family.</text>
</comment>
<name>A0A1H9IQZ5_9GAMM</name>
<dbReference type="PANTHER" id="PTHR48081:SF30">
    <property type="entry name" value="ACETYL-HYDROLASE LIPR-RELATED"/>
    <property type="match status" value="1"/>
</dbReference>
<organism evidence="4 5">
    <name type="scientific">Solimonas aquatica</name>
    <dbReference type="NCBI Taxonomy" id="489703"/>
    <lineage>
        <taxon>Bacteria</taxon>
        <taxon>Pseudomonadati</taxon>
        <taxon>Pseudomonadota</taxon>
        <taxon>Gammaproteobacteria</taxon>
        <taxon>Nevskiales</taxon>
        <taxon>Nevskiaceae</taxon>
        <taxon>Solimonas</taxon>
    </lineage>
</organism>
<reference evidence="4 5" key="1">
    <citation type="submission" date="2016-10" db="EMBL/GenBank/DDBJ databases">
        <authorList>
            <person name="de Groot N.N."/>
        </authorList>
    </citation>
    <scope>NUCLEOTIDE SEQUENCE [LARGE SCALE GENOMIC DNA]</scope>
    <source>
        <strain evidence="4 5">DSM 25927</strain>
    </source>
</reference>
<evidence type="ECO:0000256" key="2">
    <source>
        <dbReference type="ARBA" id="ARBA00022801"/>
    </source>
</evidence>
<evidence type="ECO:0000256" key="1">
    <source>
        <dbReference type="ARBA" id="ARBA00010515"/>
    </source>
</evidence>
<keyword evidence="2" id="KW-0378">Hydrolase</keyword>
<dbReference type="GO" id="GO:0004806">
    <property type="term" value="F:triacylglycerol lipase activity"/>
    <property type="evidence" value="ECO:0007669"/>
    <property type="project" value="TreeGrafter"/>
</dbReference>
<dbReference type="InterPro" id="IPR029058">
    <property type="entry name" value="AB_hydrolase_fold"/>
</dbReference>
<keyword evidence="5" id="KW-1185">Reference proteome</keyword>
<dbReference type="InterPro" id="IPR050300">
    <property type="entry name" value="GDXG_lipolytic_enzyme"/>
</dbReference>
<dbReference type="RefSeq" id="WP_093287152.1">
    <property type="nucleotide sequence ID" value="NZ_FOFS01000010.1"/>
</dbReference>
<sequence length="326" mass="34819">MNSELQALAVPAQQIPVPRSISPQAQAFLSLAAKRIATVLAAGEQRPNLVATGVEAALKFIRPLAEKFKGTVETLPLAGGAQLYRVTPAQRTTPQANVTYLDIHGGGFISGGGEMCRLLAMVRAADYGAQVHALDYRLMPEHLYPAALDDCMAAYRLLLAQHQARQIVIGGSSAGSNLAAALCLRARDEGLPLPAGLLLLTPVLDLSLSGDSHQTNRYLDVNLYGGFQNITRYAGTADKTLPYVSPLFGDFSKGWPPTFLSSGTRDLLLSDTVRMHRALRRAAVPAELYLTEAGPHAGFLGAFAPEDLELLAECKRFVKAAWAAAS</sequence>
<dbReference type="Pfam" id="PF07859">
    <property type="entry name" value="Abhydrolase_3"/>
    <property type="match status" value="1"/>
</dbReference>
<protein>
    <submittedName>
        <fullName evidence="4">Acetyl esterase/lipase</fullName>
    </submittedName>
</protein>
<accession>A0A1H9IQZ5</accession>
<dbReference type="SUPFAM" id="SSF53474">
    <property type="entry name" value="alpha/beta-Hydrolases"/>
    <property type="match status" value="1"/>
</dbReference>
<gene>
    <name evidence="4" type="ORF">SAMN04488038_110143</name>
</gene>
<proteinExistence type="inferred from homology"/>
<dbReference type="OrthoDB" id="9806180at2"/>
<evidence type="ECO:0000259" key="3">
    <source>
        <dbReference type="Pfam" id="PF07859"/>
    </source>
</evidence>
<dbReference type="AlphaFoldDB" id="A0A1H9IQZ5"/>
<evidence type="ECO:0000313" key="5">
    <source>
        <dbReference type="Proteomes" id="UP000199233"/>
    </source>
</evidence>
<dbReference type="PANTHER" id="PTHR48081">
    <property type="entry name" value="AB HYDROLASE SUPERFAMILY PROTEIN C4A8.06C"/>
    <property type="match status" value="1"/>
</dbReference>
<evidence type="ECO:0000313" key="4">
    <source>
        <dbReference type="EMBL" id="SEQ76986.1"/>
    </source>
</evidence>
<feature type="domain" description="Alpha/beta hydrolase fold-3" evidence="3">
    <location>
        <begin position="101"/>
        <end position="297"/>
    </location>
</feature>
<dbReference type="Gene3D" id="3.40.50.1820">
    <property type="entry name" value="alpha/beta hydrolase"/>
    <property type="match status" value="1"/>
</dbReference>
<dbReference type="InterPro" id="IPR013094">
    <property type="entry name" value="AB_hydrolase_3"/>
</dbReference>
<dbReference type="Proteomes" id="UP000199233">
    <property type="component" value="Unassembled WGS sequence"/>
</dbReference>